<comment type="caution">
    <text evidence="6">The sequence shown here is derived from an EMBL/GenBank/DDBJ whole genome shotgun (WGS) entry which is preliminary data.</text>
</comment>
<keyword evidence="3" id="KW-0804">Transcription</keyword>
<reference evidence="6 7" key="1">
    <citation type="journal article" date="2013" name="Genome Announc.">
        <title>Genome Sequence of Novosphingobium lindaniclasticum LE124T, Isolated from a Hexachlorocyclohexane Dumpsite.</title>
        <authorList>
            <person name="Saxena A."/>
            <person name="Nayyar N."/>
            <person name="Sangwan N."/>
            <person name="Kumari R."/>
            <person name="Khurana J.P."/>
            <person name="Lal R."/>
        </authorList>
    </citation>
    <scope>NUCLEOTIDE SEQUENCE [LARGE SCALE GENOMIC DNA]</scope>
    <source>
        <strain evidence="6 7">LE124</strain>
    </source>
</reference>
<dbReference type="AlphaFoldDB" id="T0HC75"/>
<accession>T0HC75</accession>
<protein>
    <submittedName>
        <fullName evidence="6">Uncharacterized protein</fullName>
    </submittedName>
</protein>
<evidence type="ECO:0000256" key="2">
    <source>
        <dbReference type="ARBA" id="ARBA00023125"/>
    </source>
</evidence>
<dbReference type="CDD" id="cd00093">
    <property type="entry name" value="HTH_XRE"/>
    <property type="match status" value="1"/>
</dbReference>
<evidence type="ECO:0000256" key="3">
    <source>
        <dbReference type="ARBA" id="ARBA00023163"/>
    </source>
</evidence>
<dbReference type="InterPro" id="IPR039418">
    <property type="entry name" value="LexA-like"/>
</dbReference>
<evidence type="ECO:0000259" key="4">
    <source>
        <dbReference type="Pfam" id="PF00717"/>
    </source>
</evidence>
<dbReference type="Gene3D" id="2.10.109.10">
    <property type="entry name" value="Umud Fragment, subunit A"/>
    <property type="match status" value="1"/>
</dbReference>
<organism evidence="6 7">
    <name type="scientific">Novosphingobium lindaniclasticum LE124</name>
    <dbReference type="NCBI Taxonomy" id="1096930"/>
    <lineage>
        <taxon>Bacteria</taxon>
        <taxon>Pseudomonadati</taxon>
        <taxon>Pseudomonadota</taxon>
        <taxon>Alphaproteobacteria</taxon>
        <taxon>Sphingomonadales</taxon>
        <taxon>Sphingomonadaceae</taxon>
        <taxon>Novosphingobium</taxon>
    </lineage>
</organism>
<dbReference type="InterPro" id="IPR001387">
    <property type="entry name" value="Cro/C1-type_HTH"/>
</dbReference>
<dbReference type="RefSeq" id="WP_021235589.1">
    <property type="nucleotide sequence ID" value="NZ_ATHL01000127.1"/>
</dbReference>
<dbReference type="SUPFAM" id="SSF51306">
    <property type="entry name" value="LexA/Signal peptidase"/>
    <property type="match status" value="1"/>
</dbReference>
<dbReference type="EMBL" id="ATHL01000127">
    <property type="protein sequence ID" value="EQB09728.1"/>
    <property type="molecule type" value="Genomic_DNA"/>
</dbReference>
<proteinExistence type="predicted"/>
<keyword evidence="7" id="KW-1185">Reference proteome</keyword>
<dbReference type="CDD" id="cd06529">
    <property type="entry name" value="S24_LexA-like"/>
    <property type="match status" value="1"/>
</dbReference>
<name>T0HC75_9SPHN</name>
<dbReference type="Pfam" id="PF00717">
    <property type="entry name" value="Peptidase_S24"/>
    <property type="match status" value="1"/>
</dbReference>
<dbReference type="Pfam" id="PF13443">
    <property type="entry name" value="HTH_26"/>
    <property type="match status" value="1"/>
</dbReference>
<sequence>MTPTQIRAELDARNMSIRDLAEATGIAENKLTKSLGKVGRRITYDEMQAIQGVLDPADLEPRIRTVPVLGSVPAGKFTAALQTGGRRMAVSDPETPHNAYALTVVGNSMDLIVPNGTMLVIDPDDKALWPGRRYVIENADGETTFKEFQADPARLVPCSSDDSHREILLGDEPIKVVGRVYSYSLRDSDLPMRRT</sequence>
<keyword evidence="1" id="KW-0805">Transcription regulation</keyword>
<dbReference type="InterPro" id="IPR036286">
    <property type="entry name" value="LexA/Signal_pep-like_sf"/>
</dbReference>
<dbReference type="Proteomes" id="UP000015527">
    <property type="component" value="Unassembled WGS sequence"/>
</dbReference>
<dbReference type="InterPro" id="IPR015927">
    <property type="entry name" value="Peptidase_S24_S26A/B/C"/>
</dbReference>
<dbReference type="GO" id="GO:0003677">
    <property type="term" value="F:DNA binding"/>
    <property type="evidence" value="ECO:0007669"/>
    <property type="project" value="UniProtKB-KW"/>
</dbReference>
<evidence type="ECO:0000313" key="6">
    <source>
        <dbReference type="EMBL" id="EQB09728.1"/>
    </source>
</evidence>
<keyword evidence="2" id="KW-0238">DNA-binding</keyword>
<evidence type="ECO:0000256" key="1">
    <source>
        <dbReference type="ARBA" id="ARBA00023015"/>
    </source>
</evidence>
<feature type="domain" description="HTH cro/C1-type" evidence="5">
    <location>
        <begin position="6"/>
        <end position="50"/>
    </location>
</feature>
<dbReference type="eggNOG" id="COG1974">
    <property type="taxonomic scope" value="Bacteria"/>
</dbReference>
<gene>
    <name evidence="6" type="ORF">L284_19200</name>
</gene>
<feature type="domain" description="Peptidase S24/S26A/S26B/S26C" evidence="4">
    <location>
        <begin position="67"/>
        <end position="180"/>
    </location>
</feature>
<dbReference type="PANTHER" id="PTHR40661:SF3">
    <property type="entry name" value="FELS-1 PROPHAGE TRANSCRIPTIONAL REGULATOR"/>
    <property type="match status" value="1"/>
</dbReference>
<evidence type="ECO:0000313" key="7">
    <source>
        <dbReference type="Proteomes" id="UP000015527"/>
    </source>
</evidence>
<dbReference type="PANTHER" id="PTHR40661">
    <property type="match status" value="1"/>
</dbReference>
<evidence type="ECO:0000259" key="5">
    <source>
        <dbReference type="Pfam" id="PF13443"/>
    </source>
</evidence>